<organism evidence="1 2">
    <name type="scientific">Suillus subaureus</name>
    <dbReference type="NCBI Taxonomy" id="48587"/>
    <lineage>
        <taxon>Eukaryota</taxon>
        <taxon>Fungi</taxon>
        <taxon>Dikarya</taxon>
        <taxon>Basidiomycota</taxon>
        <taxon>Agaricomycotina</taxon>
        <taxon>Agaricomycetes</taxon>
        <taxon>Agaricomycetidae</taxon>
        <taxon>Boletales</taxon>
        <taxon>Suillineae</taxon>
        <taxon>Suillaceae</taxon>
        <taxon>Suillus</taxon>
    </lineage>
</organism>
<proteinExistence type="predicted"/>
<dbReference type="EMBL" id="JABBWG010000042">
    <property type="protein sequence ID" value="KAG1807660.1"/>
    <property type="molecule type" value="Genomic_DNA"/>
</dbReference>
<sequence length="267" mass="29000">MSSVSFLVDDKSPLIHYDLTWAPGNSGDDPLADQYFRGTFQTSNVTGSVATFSFNGTAFWIYGAKRTNHGTYTVTVDGANFAGNTGQSNVNLFQQVLFNQSGLTQELHTVSITNTATGNLYVDIDMVTWKTEFSGTQLITEAVDDADPRFQYQEPAWNTNPTGVNLFNNGTGHSTSVSGASVTLTFTVSAESQNIFGTVGPGNSLYTVSLDSQQAVQYNATAYLTFYEVMLYHADNLGSGQHQLTLINLPEINGQTLNIDYALLTSR</sequence>
<dbReference type="OrthoDB" id="2563669at2759"/>
<accession>A0A9P7E0G1</accession>
<evidence type="ECO:0000313" key="1">
    <source>
        <dbReference type="EMBL" id="KAG1807660.1"/>
    </source>
</evidence>
<dbReference type="Gene3D" id="2.60.120.260">
    <property type="entry name" value="Galactose-binding domain-like"/>
    <property type="match status" value="2"/>
</dbReference>
<keyword evidence="2" id="KW-1185">Reference proteome</keyword>
<comment type="caution">
    <text evidence="1">The sequence shown here is derived from an EMBL/GenBank/DDBJ whole genome shotgun (WGS) entry which is preliminary data.</text>
</comment>
<reference evidence="1" key="1">
    <citation type="journal article" date="2020" name="New Phytol.">
        <title>Comparative genomics reveals dynamic genome evolution in host specialist ectomycorrhizal fungi.</title>
        <authorList>
            <person name="Lofgren L.A."/>
            <person name="Nguyen N.H."/>
            <person name="Vilgalys R."/>
            <person name="Ruytinx J."/>
            <person name="Liao H.L."/>
            <person name="Branco S."/>
            <person name="Kuo A."/>
            <person name="LaButti K."/>
            <person name="Lipzen A."/>
            <person name="Andreopoulos W."/>
            <person name="Pangilinan J."/>
            <person name="Riley R."/>
            <person name="Hundley H."/>
            <person name="Na H."/>
            <person name="Barry K."/>
            <person name="Grigoriev I.V."/>
            <person name="Stajich J.E."/>
            <person name="Kennedy P.G."/>
        </authorList>
    </citation>
    <scope>NUCLEOTIDE SEQUENCE</scope>
    <source>
        <strain evidence="1">MN1</strain>
    </source>
</reference>
<protein>
    <submittedName>
        <fullName evidence="1">Uncharacterized protein</fullName>
    </submittedName>
</protein>
<dbReference type="Proteomes" id="UP000807769">
    <property type="component" value="Unassembled WGS sequence"/>
</dbReference>
<name>A0A9P7E0G1_9AGAM</name>
<dbReference type="AlphaFoldDB" id="A0A9P7E0G1"/>
<dbReference type="GeneID" id="64625664"/>
<gene>
    <name evidence="1" type="ORF">BJ212DRAFT_1281827</name>
</gene>
<dbReference type="RefSeq" id="XP_041188194.1">
    <property type="nucleotide sequence ID" value="XM_041331647.1"/>
</dbReference>
<evidence type="ECO:0000313" key="2">
    <source>
        <dbReference type="Proteomes" id="UP000807769"/>
    </source>
</evidence>